<dbReference type="AlphaFoldDB" id="A0A6A6Q3C7"/>
<feature type="compositionally biased region" description="Polar residues" evidence="1">
    <location>
        <begin position="262"/>
        <end position="271"/>
    </location>
</feature>
<organism evidence="2 3">
    <name type="scientific">Neohortaea acidophila</name>
    <dbReference type="NCBI Taxonomy" id="245834"/>
    <lineage>
        <taxon>Eukaryota</taxon>
        <taxon>Fungi</taxon>
        <taxon>Dikarya</taxon>
        <taxon>Ascomycota</taxon>
        <taxon>Pezizomycotina</taxon>
        <taxon>Dothideomycetes</taxon>
        <taxon>Dothideomycetidae</taxon>
        <taxon>Mycosphaerellales</taxon>
        <taxon>Teratosphaeriaceae</taxon>
        <taxon>Neohortaea</taxon>
    </lineage>
</organism>
<dbReference type="RefSeq" id="XP_033592496.1">
    <property type="nucleotide sequence ID" value="XM_033738597.1"/>
</dbReference>
<gene>
    <name evidence="2" type="ORF">BDY17DRAFT_67602</name>
</gene>
<feature type="compositionally biased region" description="Polar residues" evidence="1">
    <location>
        <begin position="72"/>
        <end position="88"/>
    </location>
</feature>
<reference evidence="2" key="1">
    <citation type="journal article" date="2020" name="Stud. Mycol.">
        <title>101 Dothideomycetes genomes: a test case for predicting lifestyles and emergence of pathogens.</title>
        <authorList>
            <person name="Haridas S."/>
            <person name="Albert R."/>
            <person name="Binder M."/>
            <person name="Bloem J."/>
            <person name="Labutti K."/>
            <person name="Salamov A."/>
            <person name="Andreopoulos B."/>
            <person name="Baker S."/>
            <person name="Barry K."/>
            <person name="Bills G."/>
            <person name="Bluhm B."/>
            <person name="Cannon C."/>
            <person name="Castanera R."/>
            <person name="Culley D."/>
            <person name="Daum C."/>
            <person name="Ezra D."/>
            <person name="Gonzalez J."/>
            <person name="Henrissat B."/>
            <person name="Kuo A."/>
            <person name="Liang C."/>
            <person name="Lipzen A."/>
            <person name="Lutzoni F."/>
            <person name="Magnuson J."/>
            <person name="Mondo S."/>
            <person name="Nolan M."/>
            <person name="Ohm R."/>
            <person name="Pangilinan J."/>
            <person name="Park H.-J."/>
            <person name="Ramirez L."/>
            <person name="Alfaro M."/>
            <person name="Sun H."/>
            <person name="Tritt A."/>
            <person name="Yoshinaga Y."/>
            <person name="Zwiers L.-H."/>
            <person name="Turgeon B."/>
            <person name="Goodwin S."/>
            <person name="Spatafora J."/>
            <person name="Crous P."/>
            <person name="Grigoriev I."/>
        </authorList>
    </citation>
    <scope>NUCLEOTIDE SEQUENCE</scope>
    <source>
        <strain evidence="2">CBS 113389</strain>
    </source>
</reference>
<evidence type="ECO:0000313" key="2">
    <source>
        <dbReference type="EMBL" id="KAF2485927.1"/>
    </source>
</evidence>
<feature type="region of interest" description="Disordered" evidence="1">
    <location>
        <begin position="70"/>
        <end position="101"/>
    </location>
</feature>
<feature type="region of interest" description="Disordered" evidence="1">
    <location>
        <begin position="245"/>
        <end position="299"/>
    </location>
</feature>
<feature type="compositionally biased region" description="Polar residues" evidence="1">
    <location>
        <begin position="213"/>
        <end position="223"/>
    </location>
</feature>
<name>A0A6A6Q3C7_9PEZI</name>
<protein>
    <submittedName>
        <fullName evidence="2">Uncharacterized protein</fullName>
    </submittedName>
</protein>
<dbReference type="GeneID" id="54479599"/>
<evidence type="ECO:0000313" key="3">
    <source>
        <dbReference type="Proteomes" id="UP000799767"/>
    </source>
</evidence>
<accession>A0A6A6Q3C7</accession>
<feature type="compositionally biased region" description="Pro residues" evidence="1">
    <location>
        <begin position="90"/>
        <end position="101"/>
    </location>
</feature>
<feature type="region of interest" description="Disordered" evidence="1">
    <location>
        <begin position="191"/>
        <end position="232"/>
    </location>
</feature>
<dbReference type="Proteomes" id="UP000799767">
    <property type="component" value="Unassembled WGS sequence"/>
</dbReference>
<evidence type="ECO:0000256" key="1">
    <source>
        <dbReference type="SAM" id="MobiDB-lite"/>
    </source>
</evidence>
<keyword evidence="3" id="KW-1185">Reference proteome</keyword>
<dbReference type="EMBL" id="MU001632">
    <property type="protein sequence ID" value="KAF2485927.1"/>
    <property type="molecule type" value="Genomic_DNA"/>
</dbReference>
<sequence length="473" mass="50407">MKSKTCKREWVPRPTSLLQFLCSTVHFPALFPIHSLRYRKCQSSCMLPKSHPGETGAQSVHVSIVITKQHDTNTPPTTTMSQAHSTEPFTAPPPQHPPPPHPSFFEEEWKQYGGESPMGTDLAALADFNAGFDNRQHQHGHQVGAVDTGLFTTPSTPGSALVDDGDNGDGGMVRERTMADGGSEYWDLFGFDDGSSASAPASEHQGVDDVGQQIASHPPSNEGHNFAYPSPHCTTSAATPYFHPSIEQRSATPPPHPPFDAQNYNTHSTHPSPLRHHFSRRSYSEPPGGPSFDPHVSGGAEAPLVFHRQGQYLGKPQAGGLARVKGKAAGAGRKAAGRYAPYSGDCRKTVEGLKRLGRAGGRSAMPTSAPALGYQAGPAVEFVRAGSAPYAMEYGGGTVSGGHPHARMAEGARLMIPISVEQLEFIVQKAVEKAMGASDQGRMVTPSVERGEPDSDTIVVGGRSLHARCESMG</sequence>
<proteinExistence type="predicted"/>